<name>A0ABW5R9T3_9BACL</name>
<dbReference type="Proteomes" id="UP001597497">
    <property type="component" value="Unassembled WGS sequence"/>
</dbReference>
<evidence type="ECO:0000256" key="2">
    <source>
        <dbReference type="ARBA" id="ARBA00023125"/>
    </source>
</evidence>
<dbReference type="InterPro" id="IPR032687">
    <property type="entry name" value="AraC-type_N"/>
</dbReference>
<dbReference type="Gene3D" id="1.10.10.60">
    <property type="entry name" value="Homeodomain-like"/>
    <property type="match status" value="1"/>
</dbReference>
<dbReference type="SMART" id="SM00342">
    <property type="entry name" value="HTH_ARAC"/>
    <property type="match status" value="1"/>
</dbReference>
<keyword evidence="2" id="KW-0238">DNA-binding</keyword>
<feature type="domain" description="HTH araC/xylS-type" evidence="4">
    <location>
        <begin position="235"/>
        <end position="333"/>
    </location>
</feature>
<keyword evidence="1" id="KW-0805">Transcription regulation</keyword>
<evidence type="ECO:0000313" key="6">
    <source>
        <dbReference type="Proteomes" id="UP001597497"/>
    </source>
</evidence>
<keyword evidence="3" id="KW-0804">Transcription</keyword>
<dbReference type="Pfam" id="PF12833">
    <property type="entry name" value="HTH_18"/>
    <property type="match status" value="1"/>
</dbReference>
<dbReference type="SUPFAM" id="SSF46689">
    <property type="entry name" value="Homeodomain-like"/>
    <property type="match status" value="1"/>
</dbReference>
<dbReference type="EMBL" id="JBHUMM010000014">
    <property type="protein sequence ID" value="MFD2671722.1"/>
    <property type="molecule type" value="Genomic_DNA"/>
</dbReference>
<dbReference type="PANTHER" id="PTHR47894:SF1">
    <property type="entry name" value="HTH-TYPE TRANSCRIPTIONAL REGULATOR VQSM"/>
    <property type="match status" value="1"/>
</dbReference>
<reference evidence="6" key="1">
    <citation type="journal article" date="2019" name="Int. J. Syst. Evol. Microbiol.">
        <title>The Global Catalogue of Microorganisms (GCM) 10K type strain sequencing project: providing services to taxonomists for standard genome sequencing and annotation.</title>
        <authorList>
            <consortium name="The Broad Institute Genomics Platform"/>
            <consortium name="The Broad Institute Genome Sequencing Center for Infectious Disease"/>
            <person name="Wu L."/>
            <person name="Ma J."/>
        </authorList>
    </citation>
    <scope>NUCLEOTIDE SEQUENCE [LARGE SCALE GENOMIC DNA]</scope>
    <source>
        <strain evidence="6">KCTC 33676</strain>
    </source>
</reference>
<proteinExistence type="predicted"/>
<evidence type="ECO:0000259" key="4">
    <source>
        <dbReference type="PROSITE" id="PS01124"/>
    </source>
</evidence>
<dbReference type="RefSeq" id="WP_379929196.1">
    <property type="nucleotide sequence ID" value="NZ_JBHUMM010000014.1"/>
</dbReference>
<dbReference type="PANTHER" id="PTHR47894">
    <property type="entry name" value="HTH-TYPE TRANSCRIPTIONAL REGULATOR GADX"/>
    <property type="match status" value="1"/>
</dbReference>
<evidence type="ECO:0000313" key="5">
    <source>
        <dbReference type="EMBL" id="MFD2671722.1"/>
    </source>
</evidence>
<dbReference type="Pfam" id="PF12625">
    <property type="entry name" value="Arabinose_bd"/>
    <property type="match status" value="1"/>
</dbReference>
<comment type="caution">
    <text evidence="5">The sequence shown here is derived from an EMBL/GenBank/DDBJ whole genome shotgun (WGS) entry which is preliminary data.</text>
</comment>
<keyword evidence="6" id="KW-1185">Reference proteome</keyword>
<organism evidence="5 6">
    <name type="scientific">Marinicrinis sediminis</name>
    <dbReference type="NCBI Taxonomy" id="1652465"/>
    <lineage>
        <taxon>Bacteria</taxon>
        <taxon>Bacillati</taxon>
        <taxon>Bacillota</taxon>
        <taxon>Bacilli</taxon>
        <taxon>Bacillales</taxon>
        <taxon>Paenibacillaceae</taxon>
    </lineage>
</organism>
<dbReference type="InterPro" id="IPR018060">
    <property type="entry name" value="HTH_AraC"/>
</dbReference>
<accession>A0ABW5R9T3</accession>
<gene>
    <name evidence="5" type="ORF">ACFSUC_08900</name>
</gene>
<protein>
    <submittedName>
        <fullName evidence="5">AraC family transcriptional regulator</fullName>
    </submittedName>
</protein>
<dbReference type="InterPro" id="IPR009057">
    <property type="entry name" value="Homeodomain-like_sf"/>
</dbReference>
<evidence type="ECO:0000256" key="1">
    <source>
        <dbReference type="ARBA" id="ARBA00023015"/>
    </source>
</evidence>
<dbReference type="PROSITE" id="PS01124">
    <property type="entry name" value="HTH_ARAC_FAMILY_2"/>
    <property type="match status" value="1"/>
</dbReference>
<sequence length="338" mass="39032">MQNAGMAVSMVYPILKSITRYGQDTQLFCEQVGFDLDLLHDAEARISGERYEQLMYQAADFLDDDHFGLHQGQLTDMADLGILGYVMMHSGTIGESLIAYRRYNDILCSGFNLNWQIEGDEVRLRFYSENPIKPMSRHCTEDMVSSIYQMIGHLSNRRIQVRALTFQHSAPDHRSLYESIFGVTPLFEQETNEMLLSKTVLEAPILYANARLREMFERLAEETMGQLTEGQPFSRDVYHWMLKGMPSGLPTLEQTASEFHMSMRTLQSKLKQEQTSFTELLTRVRKELAISYLHLHQFSITEVAYALHFSEPSAFQNAFKRWTGVTPRTFRMAEKKGM</sequence>
<evidence type="ECO:0000256" key="3">
    <source>
        <dbReference type="ARBA" id="ARBA00023163"/>
    </source>
</evidence>